<evidence type="ECO:0000313" key="1">
    <source>
        <dbReference type="EnsemblPlants" id="OPUNC04G05520.1"/>
    </source>
</evidence>
<reference evidence="1" key="2">
    <citation type="submission" date="2018-05" db="EMBL/GenBank/DDBJ databases">
        <title>OpunRS2 (Oryza punctata Reference Sequence Version 2).</title>
        <authorList>
            <person name="Zhang J."/>
            <person name="Kudrna D."/>
            <person name="Lee S."/>
            <person name="Talag J."/>
            <person name="Welchert J."/>
            <person name="Wing R.A."/>
        </authorList>
    </citation>
    <scope>NUCLEOTIDE SEQUENCE [LARGE SCALE GENOMIC DNA]</scope>
</reference>
<evidence type="ECO:0000313" key="2">
    <source>
        <dbReference type="Proteomes" id="UP000026962"/>
    </source>
</evidence>
<reference evidence="1" key="1">
    <citation type="submission" date="2015-04" db="UniProtKB">
        <authorList>
            <consortium name="EnsemblPlants"/>
        </authorList>
    </citation>
    <scope>IDENTIFICATION</scope>
</reference>
<dbReference type="EnsemblPlants" id="OPUNC04G05520.1">
    <property type="protein sequence ID" value="OPUNC04G05520.1"/>
    <property type="gene ID" value="OPUNC04G05520"/>
</dbReference>
<organism evidence="1">
    <name type="scientific">Oryza punctata</name>
    <name type="common">Red rice</name>
    <dbReference type="NCBI Taxonomy" id="4537"/>
    <lineage>
        <taxon>Eukaryota</taxon>
        <taxon>Viridiplantae</taxon>
        <taxon>Streptophyta</taxon>
        <taxon>Embryophyta</taxon>
        <taxon>Tracheophyta</taxon>
        <taxon>Spermatophyta</taxon>
        <taxon>Magnoliopsida</taxon>
        <taxon>Liliopsida</taxon>
        <taxon>Poales</taxon>
        <taxon>Poaceae</taxon>
        <taxon>BOP clade</taxon>
        <taxon>Oryzoideae</taxon>
        <taxon>Oryzeae</taxon>
        <taxon>Oryzinae</taxon>
        <taxon>Oryza</taxon>
    </lineage>
</organism>
<keyword evidence="2" id="KW-1185">Reference proteome</keyword>
<proteinExistence type="predicted"/>
<protein>
    <submittedName>
        <fullName evidence="1">Uncharacterized protein</fullName>
    </submittedName>
</protein>
<accession>A0A0E0KNR9</accession>
<sequence length="84" mass="10134">MARKRNDQFSVKSMYNSIINFNVRIRKRILWEVIFMSSNWLHSWCMILSQKQLYTMRISATRLEFVAKEFLSLFGWGSPYKNSC</sequence>
<name>A0A0E0KNR9_ORYPU</name>
<dbReference type="Proteomes" id="UP000026962">
    <property type="component" value="Chromosome 4"/>
</dbReference>
<dbReference type="Gramene" id="OPUNC04G05520.1">
    <property type="protein sequence ID" value="OPUNC04G05520.1"/>
    <property type="gene ID" value="OPUNC04G05520"/>
</dbReference>
<dbReference type="HOGENOM" id="CLU_2531375_0_0_1"/>
<dbReference type="AlphaFoldDB" id="A0A0E0KNR9"/>
<dbReference type="STRING" id="4537.A0A0E0KNR9"/>